<name>A0A8D9UHP8_9VIRU</name>
<reference evidence="1" key="1">
    <citation type="journal article" date="2021" name="Proc. Natl. Acad. Sci. U.S.A.">
        <title>A Catalog of Tens of Thousands of Viruses from Human Metagenomes Reveals Hidden Associations with Chronic Diseases.</title>
        <authorList>
            <person name="Tisza M.J."/>
            <person name="Buck C.B."/>
        </authorList>
    </citation>
    <scope>NUCLEOTIDE SEQUENCE</scope>
    <source>
        <strain evidence="1">CtOZu12</strain>
    </source>
</reference>
<protein>
    <submittedName>
        <fullName evidence="1">Uncharacterized protein</fullName>
    </submittedName>
</protein>
<sequence length="125" mass="15411">MFEVKFLRHNKEKHNSNVSQEYSFKKTFNTVTELMQYLDKAPRLSVTVVDYSGLSHSEWYAFCQKRFQRIWNDRLKYKKDHPEFSWIDQYLTPEYKKREFHSLLKGGRSEPTHRLPRKYYKKHDL</sequence>
<accession>A0A8D9UHP8</accession>
<evidence type="ECO:0000313" key="1">
    <source>
        <dbReference type="EMBL" id="DAD55917.1"/>
    </source>
</evidence>
<dbReference type="EMBL" id="BK029940">
    <property type="protein sequence ID" value="DAD55917.1"/>
    <property type="molecule type" value="Genomic_DNA"/>
</dbReference>
<proteinExistence type="predicted"/>
<organism evidence="1">
    <name type="scientific">Bacteriophage sp</name>
    <dbReference type="NCBI Taxonomy" id="38018"/>
    <lineage>
        <taxon>Viruses</taxon>
    </lineage>
</organism>